<organism evidence="2 3">
    <name type="scientific">Halococcus saccharolyticus DSM 5350</name>
    <dbReference type="NCBI Taxonomy" id="1227455"/>
    <lineage>
        <taxon>Archaea</taxon>
        <taxon>Methanobacteriati</taxon>
        <taxon>Methanobacteriota</taxon>
        <taxon>Stenosarchaea group</taxon>
        <taxon>Halobacteria</taxon>
        <taxon>Halobacteriales</taxon>
        <taxon>Halococcaceae</taxon>
        <taxon>Halococcus</taxon>
    </lineage>
</organism>
<dbReference type="SUPFAM" id="SSF53649">
    <property type="entry name" value="Alkaline phosphatase-like"/>
    <property type="match status" value="1"/>
</dbReference>
<dbReference type="Gene3D" id="3.40.720.10">
    <property type="entry name" value="Alkaline Phosphatase, subunit A"/>
    <property type="match status" value="1"/>
</dbReference>
<dbReference type="InterPro" id="IPR052701">
    <property type="entry name" value="GAG_Ulvan_Degrading_Sulfatases"/>
</dbReference>
<dbReference type="OrthoDB" id="3164at2157"/>
<sequence length="462" mass="51820">MQDVLFVTVDSLRADHVGRYGYDRDTTPVVDGLAANGHRFANAFAHACATRASFPSILTSTTAMMYGGYERVSDQQTLVTEALPDSYHTAGFHSNLYLAAEFGYSCGFDTFFDSKTDPSGLARLKQIVKERLDEDGRLYELLAGAVDTAEKEAGINVGSAYVRADEITDKAIEWADRQHDGLRFCWTHYMDVHHPYLPPERHQRALGLDPVSEREAVRLRRTMIEEPENLTDDERETLIDLYDAEIRFTDSEIGRLIERVRTTWGEDTIVIVTADHGEAFGEHGDFGHSQTFHDEMTHVPLVIDLGKTDDTQTQAPEGGAVHDEIVGLADVTPTIVDYAGGDQAESFTGHSLRPLLEGDKWPREHVVGDWSEDNRGGGERRYAYRDRRWKYIEIDGSGALYDLDADPSETTDVATEHPDECDRIRGVLDDHRRTIEATADDLDTVAMDEATKQRLRDLGYAE</sequence>
<dbReference type="AlphaFoldDB" id="M0MH92"/>
<dbReference type="PANTHER" id="PTHR43751:SF3">
    <property type="entry name" value="SULFATASE N-TERMINAL DOMAIN-CONTAINING PROTEIN"/>
    <property type="match status" value="1"/>
</dbReference>
<dbReference type="Pfam" id="PF00884">
    <property type="entry name" value="Sulfatase"/>
    <property type="match status" value="1"/>
</dbReference>
<dbReference type="EMBL" id="AOMD01000020">
    <property type="protein sequence ID" value="EMA45097.1"/>
    <property type="molecule type" value="Genomic_DNA"/>
</dbReference>
<gene>
    <name evidence="2" type="ORF">C449_08294</name>
</gene>
<dbReference type="STRING" id="1227455.C449_08294"/>
<dbReference type="InParanoid" id="M0MH92"/>
<reference evidence="2 3" key="1">
    <citation type="journal article" date="2014" name="PLoS Genet.">
        <title>Phylogenetically driven sequencing of extremely halophilic archaea reveals strategies for static and dynamic osmo-response.</title>
        <authorList>
            <person name="Becker E.A."/>
            <person name="Seitzer P.M."/>
            <person name="Tritt A."/>
            <person name="Larsen D."/>
            <person name="Krusor M."/>
            <person name="Yao A.I."/>
            <person name="Wu D."/>
            <person name="Madern D."/>
            <person name="Eisen J.A."/>
            <person name="Darling A.E."/>
            <person name="Facciotti M.T."/>
        </authorList>
    </citation>
    <scope>NUCLEOTIDE SEQUENCE [LARGE SCALE GENOMIC DNA]</scope>
    <source>
        <strain evidence="2 3">DSM 5350</strain>
    </source>
</reference>
<comment type="caution">
    <text evidence="2">The sequence shown here is derived from an EMBL/GenBank/DDBJ whole genome shotgun (WGS) entry which is preliminary data.</text>
</comment>
<protein>
    <submittedName>
        <fullName evidence="2">Sulfatase</fullName>
    </submittedName>
</protein>
<dbReference type="Gene3D" id="3.30.1120.10">
    <property type="match status" value="1"/>
</dbReference>
<proteinExistence type="predicted"/>
<dbReference type="CDD" id="cd16148">
    <property type="entry name" value="sulfatase_like"/>
    <property type="match status" value="1"/>
</dbReference>
<dbReference type="Proteomes" id="UP000011669">
    <property type="component" value="Unassembled WGS sequence"/>
</dbReference>
<evidence type="ECO:0000259" key="1">
    <source>
        <dbReference type="Pfam" id="PF00884"/>
    </source>
</evidence>
<evidence type="ECO:0000313" key="3">
    <source>
        <dbReference type="Proteomes" id="UP000011669"/>
    </source>
</evidence>
<feature type="domain" description="Sulfatase N-terminal" evidence="1">
    <location>
        <begin position="2"/>
        <end position="340"/>
    </location>
</feature>
<accession>M0MH92</accession>
<name>M0MH92_9EURY</name>
<dbReference type="InterPro" id="IPR017850">
    <property type="entry name" value="Alkaline_phosphatase_core_sf"/>
</dbReference>
<dbReference type="PATRIC" id="fig|1227455.4.peg.1698"/>
<dbReference type="PANTHER" id="PTHR43751">
    <property type="entry name" value="SULFATASE"/>
    <property type="match status" value="1"/>
</dbReference>
<dbReference type="RefSeq" id="WP_006077509.1">
    <property type="nucleotide sequence ID" value="NZ_AOMD01000020.1"/>
</dbReference>
<evidence type="ECO:0000313" key="2">
    <source>
        <dbReference type="EMBL" id="EMA45097.1"/>
    </source>
</evidence>
<keyword evidence="3" id="KW-1185">Reference proteome</keyword>
<dbReference type="InterPro" id="IPR000917">
    <property type="entry name" value="Sulfatase_N"/>
</dbReference>